<keyword evidence="2" id="KW-1185">Reference proteome</keyword>
<dbReference type="AlphaFoldDB" id="A0A1H4HSH4"/>
<accession>A0A1H4HSH4</accession>
<dbReference type="Proteomes" id="UP000198638">
    <property type="component" value="Unassembled WGS sequence"/>
</dbReference>
<evidence type="ECO:0000313" key="2">
    <source>
        <dbReference type="Proteomes" id="UP000198638"/>
    </source>
</evidence>
<proteinExistence type="predicted"/>
<sequence length="76" mass="8840">MAKRIVGVNERGLRVGQDHQRAKLSDAAVEMIRKLHEEGMSYSMIAVKFEISRMQAWRICNYRERGQSATRFRTLA</sequence>
<evidence type="ECO:0000313" key="1">
    <source>
        <dbReference type="EMBL" id="SEB24777.1"/>
    </source>
</evidence>
<dbReference type="EMBL" id="FNRQ01000015">
    <property type="protein sequence ID" value="SEB24777.1"/>
    <property type="molecule type" value="Genomic_DNA"/>
</dbReference>
<dbReference type="OrthoDB" id="8643926at2"/>
<protein>
    <recommendedName>
        <fullName evidence="3">Resolvase HTH domain-containing protein</fullName>
    </recommendedName>
</protein>
<name>A0A1H4HSH4_9BURK</name>
<evidence type="ECO:0008006" key="3">
    <source>
        <dbReference type="Google" id="ProtNLM"/>
    </source>
</evidence>
<reference evidence="2" key="1">
    <citation type="submission" date="2016-10" db="EMBL/GenBank/DDBJ databases">
        <authorList>
            <person name="Varghese N."/>
            <person name="Submissions S."/>
        </authorList>
    </citation>
    <scope>NUCLEOTIDE SEQUENCE [LARGE SCALE GENOMIC DNA]</scope>
    <source>
        <strain evidence="2">LMG 24000</strain>
    </source>
</reference>
<organism evidence="1 2">
    <name type="scientific">Paraburkholderia sartisoli</name>
    <dbReference type="NCBI Taxonomy" id="83784"/>
    <lineage>
        <taxon>Bacteria</taxon>
        <taxon>Pseudomonadati</taxon>
        <taxon>Pseudomonadota</taxon>
        <taxon>Betaproteobacteria</taxon>
        <taxon>Burkholderiales</taxon>
        <taxon>Burkholderiaceae</taxon>
        <taxon>Paraburkholderia</taxon>
    </lineage>
</organism>
<dbReference type="STRING" id="83784.SAMN05192564_11526"/>
<gene>
    <name evidence="1" type="ORF">SAMN05192564_11526</name>
</gene>